<gene>
    <name evidence="1" type="ORF">Ptr86124_012476</name>
</gene>
<dbReference type="EMBL" id="NRDI02000025">
    <property type="protein sequence ID" value="KAI1508524.1"/>
    <property type="molecule type" value="Genomic_DNA"/>
</dbReference>
<keyword evidence="2" id="KW-1185">Reference proteome</keyword>
<proteinExistence type="predicted"/>
<sequence>MDFRVTVVAQTRGSAALETARQLFVKIEAPSRANLQLDRAVSRVIKSDVLDG</sequence>
<reference evidence="2" key="1">
    <citation type="journal article" date="2022" name="Microb. Genom.">
        <title>A global pangenome for the wheat fungal pathogen Pyrenophora tritici-repentis and prediction of effector protein structural homology.</title>
        <authorList>
            <person name="Moolhuijzen P.M."/>
            <person name="See P.T."/>
            <person name="Shi G."/>
            <person name="Powell H.R."/>
            <person name="Cockram J."/>
            <person name="Jorgensen L.N."/>
            <person name="Benslimane H."/>
            <person name="Strelkov S.E."/>
            <person name="Turner J."/>
            <person name="Liu Z."/>
            <person name="Moffat C.S."/>
        </authorList>
    </citation>
    <scope>NUCLEOTIDE SEQUENCE [LARGE SCALE GENOMIC DNA]</scope>
</reference>
<accession>A0A2W1H8F4</accession>
<protein>
    <submittedName>
        <fullName evidence="1">Uncharacterized protein</fullName>
    </submittedName>
</protein>
<comment type="caution">
    <text evidence="1">The sequence shown here is derived from an EMBL/GenBank/DDBJ whole genome shotgun (WGS) entry which is preliminary data.</text>
</comment>
<evidence type="ECO:0000313" key="2">
    <source>
        <dbReference type="Proteomes" id="UP000249757"/>
    </source>
</evidence>
<dbReference type="Proteomes" id="UP000249757">
    <property type="component" value="Unassembled WGS sequence"/>
</dbReference>
<name>A0A2W1H8F4_9PLEO</name>
<dbReference type="AlphaFoldDB" id="A0A2W1H8F4"/>
<organism evidence="1 2">
    <name type="scientific">Pyrenophora tritici-repentis</name>
    <dbReference type="NCBI Taxonomy" id="45151"/>
    <lineage>
        <taxon>Eukaryota</taxon>
        <taxon>Fungi</taxon>
        <taxon>Dikarya</taxon>
        <taxon>Ascomycota</taxon>
        <taxon>Pezizomycotina</taxon>
        <taxon>Dothideomycetes</taxon>
        <taxon>Pleosporomycetidae</taxon>
        <taxon>Pleosporales</taxon>
        <taxon>Pleosporineae</taxon>
        <taxon>Pleosporaceae</taxon>
        <taxon>Pyrenophora</taxon>
    </lineage>
</organism>
<evidence type="ECO:0000313" key="1">
    <source>
        <dbReference type="EMBL" id="KAI1508524.1"/>
    </source>
</evidence>